<dbReference type="EMBL" id="JANJYJ010000001">
    <property type="protein sequence ID" value="KAK3229878.1"/>
    <property type="molecule type" value="Genomic_DNA"/>
</dbReference>
<dbReference type="Proteomes" id="UP001281410">
    <property type="component" value="Unassembled WGS sequence"/>
</dbReference>
<evidence type="ECO:0000313" key="2">
    <source>
        <dbReference type="EMBL" id="KAK3229878.1"/>
    </source>
</evidence>
<name>A0AAE0B5D7_9ROSI</name>
<organism evidence="2 3">
    <name type="scientific">Dipteronia sinensis</name>
    <dbReference type="NCBI Taxonomy" id="43782"/>
    <lineage>
        <taxon>Eukaryota</taxon>
        <taxon>Viridiplantae</taxon>
        <taxon>Streptophyta</taxon>
        <taxon>Embryophyta</taxon>
        <taxon>Tracheophyta</taxon>
        <taxon>Spermatophyta</taxon>
        <taxon>Magnoliopsida</taxon>
        <taxon>eudicotyledons</taxon>
        <taxon>Gunneridae</taxon>
        <taxon>Pentapetalae</taxon>
        <taxon>rosids</taxon>
        <taxon>malvids</taxon>
        <taxon>Sapindales</taxon>
        <taxon>Sapindaceae</taxon>
        <taxon>Hippocastanoideae</taxon>
        <taxon>Acereae</taxon>
        <taxon>Dipteronia</taxon>
    </lineage>
</organism>
<evidence type="ECO:0000256" key="1">
    <source>
        <dbReference type="SAM" id="MobiDB-lite"/>
    </source>
</evidence>
<feature type="compositionally biased region" description="Basic and acidic residues" evidence="1">
    <location>
        <begin position="36"/>
        <end position="48"/>
    </location>
</feature>
<feature type="compositionally biased region" description="Basic and acidic residues" evidence="1">
    <location>
        <begin position="14"/>
        <end position="23"/>
    </location>
</feature>
<keyword evidence="3" id="KW-1185">Reference proteome</keyword>
<comment type="caution">
    <text evidence="2">The sequence shown here is derived from an EMBL/GenBank/DDBJ whole genome shotgun (WGS) entry which is preliminary data.</text>
</comment>
<protein>
    <submittedName>
        <fullName evidence="2">Uncharacterized protein</fullName>
    </submittedName>
</protein>
<feature type="region of interest" description="Disordered" evidence="1">
    <location>
        <begin position="1"/>
        <end position="88"/>
    </location>
</feature>
<gene>
    <name evidence="2" type="ORF">Dsin_001759</name>
</gene>
<feature type="compositionally biased region" description="Acidic residues" evidence="1">
    <location>
        <begin position="49"/>
        <end position="61"/>
    </location>
</feature>
<dbReference type="AlphaFoldDB" id="A0AAE0B5D7"/>
<feature type="compositionally biased region" description="Basic and acidic residues" evidence="1">
    <location>
        <begin position="78"/>
        <end position="88"/>
    </location>
</feature>
<sequence>MRQHMARMKTQFGEVKDRLDKVESSSQREQPFRAPNVERRERNPPRNDYEDDYGNDLEEDDRMSNVSASRFRRGMGGRGDRYGNRGDSLRARMMAMRESVMG</sequence>
<proteinExistence type="predicted"/>
<evidence type="ECO:0000313" key="3">
    <source>
        <dbReference type="Proteomes" id="UP001281410"/>
    </source>
</evidence>
<reference evidence="2" key="1">
    <citation type="journal article" date="2023" name="Plant J.">
        <title>Genome sequences and population genomics provide insights into the demographic history, inbreeding, and mutation load of two 'living fossil' tree species of Dipteronia.</title>
        <authorList>
            <person name="Feng Y."/>
            <person name="Comes H.P."/>
            <person name="Chen J."/>
            <person name="Zhu S."/>
            <person name="Lu R."/>
            <person name="Zhang X."/>
            <person name="Li P."/>
            <person name="Qiu J."/>
            <person name="Olsen K.M."/>
            <person name="Qiu Y."/>
        </authorList>
    </citation>
    <scope>NUCLEOTIDE SEQUENCE</scope>
    <source>
        <strain evidence="2">NBL</strain>
    </source>
</reference>
<accession>A0AAE0B5D7</accession>